<keyword evidence="3" id="KW-1185">Reference proteome</keyword>
<evidence type="ECO:0000313" key="3">
    <source>
        <dbReference type="Proteomes" id="UP000037043"/>
    </source>
</evidence>
<feature type="coiled-coil region" evidence="1">
    <location>
        <begin position="649"/>
        <end position="690"/>
    </location>
</feature>
<evidence type="ECO:0000256" key="1">
    <source>
        <dbReference type="SAM" id="Coils"/>
    </source>
</evidence>
<comment type="caution">
    <text evidence="2">The sequence shown here is derived from an EMBL/GenBank/DDBJ whole genome shotgun (WGS) entry which is preliminary data.</text>
</comment>
<keyword evidence="1" id="KW-0175">Coiled coil</keyword>
<dbReference type="EMBL" id="LHUR01000009">
    <property type="protein sequence ID" value="KOA21327.1"/>
    <property type="molecule type" value="Genomic_DNA"/>
</dbReference>
<dbReference type="RefSeq" id="WP_052219860.1">
    <property type="nucleotide sequence ID" value="NZ_LHUR01000009.1"/>
</dbReference>
<name>A0A0L6ZEF5_9CLOT</name>
<dbReference type="AlphaFoldDB" id="A0A0L6ZEF5"/>
<evidence type="ECO:0000313" key="2">
    <source>
        <dbReference type="EMBL" id="KOA21327.1"/>
    </source>
</evidence>
<proteinExistence type="predicted"/>
<dbReference type="STRING" id="36844.SAMN04488501_12718"/>
<reference evidence="3" key="1">
    <citation type="submission" date="2015-08" db="EMBL/GenBank/DDBJ databases">
        <title>Genome sequence of the strict anaerobe Clostridium homopropionicum LuHBu1 (DSM 5847T).</title>
        <authorList>
            <person name="Poehlein A."/>
            <person name="Beck M."/>
            <person name="Schiel-Bengelsdorf B."/>
            <person name="Bengelsdorf F.R."/>
            <person name="Daniel R."/>
            <person name="Duerre P."/>
        </authorList>
    </citation>
    <scope>NUCLEOTIDE SEQUENCE [LARGE SCALE GENOMIC DNA]</scope>
    <source>
        <strain evidence="3">DSM 5847</strain>
    </source>
</reference>
<sequence>MNIGVNGEFEYKEILFKGTLSYDNNSLNLIAELKDSQETFKEILRKISNEVYSLIDSFGLVEILDFTLDSLILAKYKNCEYFLVSIEGGIFGIQIDRNITVFLGLDFEKAQFAILTDIFNVVKNLVTIKNVTFAFSNGNLGSMNNKFIKDLISIDEKSFKQISDKSKSKNTSIELSRYVNYINGSKFLFVSGIEFNKDSLLGKVLGNGLSTELNMIISVTDSEVKALLLLELDIENTLNLTGCIFIKSTGTIGMDGQVTLFLDKEPNSLLRRHIIFSVNGIITFDSISISGTYNNILDFGGIRIENLGIAIGYSAEEIPVFGVKANLFIPSGRSDFHTFFCIYYDNENSMISGAMSDISITSIIEYLTNSSVNMDFEILKIGALVPSVQGKRQISKEDLENKNFDKISEIFKEDYSFDLPSVSKKDYLSIQIDKDSRDDTIWYLSDNVNAKHYIIKNGVPSIEAQFYLSTTEMKFGEYNIYPGIFLACRLIIMDKIKINTLVDVNINKGIRILINLNEINLGFLKIKKSDKETVFMKKIDPPSMLKQFVDENNSGPLFYLSTYVDEMALFISSHIEVCGLIKADALIKFQGRTFLFNIEYDFFGMKTIIGANADFENLWEGSFEIGFVIDVNEFYNTFNEITNEVSSFFKNKVKDIQSLINKVKEAENNLSTYDRQISGKESEIQNLRNLINNTPWYQAYMIPYYLGQIAFIGTEILAIEGYKEAQRLILEAARGALELAKGTASSIGSIINKISSVVNWSVHLNRLEMSVGNAKKLDELAFHFMIDCTFLGQNEKYELNSSLNIGDIITSIAKAIKDYIIDKLKNIVFTNSNELPPYENINRTPFILEMYNENLENSNEYVKNTLSLVNKVGEIYKNIYQYECHEHNDNLIHLKTKLNTHKYNLNKIQDYYDGLKIQEGIKEIQEDYKNNLGNTFKKDDYSKFDTLQEQATQAQDILKKVKENKNLKDIEELLYKQNNSYDNKLVNENNEDDDKAFQILQLISSEAEKIEKFNEGIFYELMGDAYKEKNDKNSAKLEYSKAINIYKIQYDIEKIDNIKIFHKKSIEKVQEKIQSL</sequence>
<dbReference type="PATRIC" id="fig|1121318.3.peg.253"/>
<gene>
    <name evidence="2" type="ORF">CLHOM_02540</name>
</gene>
<dbReference type="Proteomes" id="UP000037043">
    <property type="component" value="Unassembled WGS sequence"/>
</dbReference>
<protein>
    <submittedName>
        <fullName evidence="2">Uncharacterized protein</fullName>
    </submittedName>
</protein>
<organism evidence="2 3">
    <name type="scientific">Clostridium homopropionicum DSM 5847</name>
    <dbReference type="NCBI Taxonomy" id="1121318"/>
    <lineage>
        <taxon>Bacteria</taxon>
        <taxon>Bacillati</taxon>
        <taxon>Bacillota</taxon>
        <taxon>Clostridia</taxon>
        <taxon>Eubacteriales</taxon>
        <taxon>Clostridiaceae</taxon>
        <taxon>Clostridium</taxon>
    </lineage>
</organism>
<accession>A0A0L6ZEF5</accession>